<protein>
    <submittedName>
        <fullName evidence="1">Uncharacterized protein</fullName>
    </submittedName>
</protein>
<dbReference type="EMBL" id="CP011127">
    <property type="protein sequence ID" value="AMU87240.1"/>
    <property type="molecule type" value="Genomic_DNA"/>
</dbReference>
<dbReference type="Proteomes" id="UP000076394">
    <property type="component" value="Chromosome"/>
</dbReference>
<evidence type="ECO:0000313" key="1">
    <source>
        <dbReference type="EMBL" id="AMU87240.1"/>
    </source>
</evidence>
<sequence>MGIPTSSNIYLSGGLIIDGKNALELIMLDPEIQRIMDYENKWLVGCEQFFKIDVPNRSYILAGLRNLLEEWFEDGVHYTSDSVYSFVAPTPLYDNIPEDLENALEIACGQIRCNILRYKNIPEYHWPEFLLISPAIPAGQFGNQSEIKAGFTDPVNGPSFKPVFETEGKPAKDRAEIILDNWYTLCSRQLFGFISEHFAKAYETFSNWKIVEIQISCQQQLENLGIELPKRLEYYAKRFCGFEYTEISEMLQTIGIRKTPEAVKKSYQRIKNKYEK</sequence>
<gene>
    <name evidence="1" type="ORF">Dm11a5_1414</name>
</gene>
<name>A0A142VBM9_9CHLR</name>
<evidence type="ECO:0000313" key="2">
    <source>
        <dbReference type="Proteomes" id="UP000076394"/>
    </source>
</evidence>
<dbReference type="AlphaFoldDB" id="A0A142VBM9"/>
<organism evidence="1 2">
    <name type="scientific">Dehalococcoides mccartyi</name>
    <dbReference type="NCBI Taxonomy" id="61435"/>
    <lineage>
        <taxon>Bacteria</taxon>
        <taxon>Bacillati</taxon>
        <taxon>Chloroflexota</taxon>
        <taxon>Dehalococcoidia</taxon>
        <taxon>Dehalococcoidales</taxon>
        <taxon>Dehalococcoidaceae</taxon>
        <taxon>Dehalococcoides</taxon>
    </lineage>
</organism>
<dbReference type="PATRIC" id="fig|61435.8.peg.1406"/>
<reference evidence="1 2" key="1">
    <citation type="submission" date="2015-03" db="EMBL/GenBank/DDBJ databases">
        <title>Genomic characterization of Dehalococcoides mccartyi strain 11a5, an unusal plasmid-containing chloroethene dechlorinator.</title>
        <authorList>
            <person name="Zhao S."/>
            <person name="Ding C."/>
            <person name="He J."/>
        </authorList>
    </citation>
    <scope>NUCLEOTIDE SEQUENCE [LARGE SCALE GENOMIC DNA]</scope>
    <source>
        <strain evidence="1 2">11a5</strain>
    </source>
</reference>
<dbReference type="RefSeq" id="WP_034376092.1">
    <property type="nucleotide sequence ID" value="NZ_CP011127.1"/>
</dbReference>
<accession>A0A142VBM9</accession>
<proteinExistence type="predicted"/>